<feature type="transmembrane region" description="Helical" evidence="7">
    <location>
        <begin position="12"/>
        <end position="38"/>
    </location>
</feature>
<dbReference type="AlphaFoldDB" id="A8SLN5"/>
<evidence type="ECO:0000256" key="6">
    <source>
        <dbReference type="ARBA" id="ARBA00023136"/>
    </source>
</evidence>
<dbReference type="Gene3D" id="3.40.50.300">
    <property type="entry name" value="P-loop containing nucleotide triphosphate hydrolases"/>
    <property type="match status" value="1"/>
</dbReference>
<evidence type="ECO:0000256" key="1">
    <source>
        <dbReference type="ARBA" id="ARBA00004651"/>
    </source>
</evidence>
<dbReference type="SUPFAM" id="SSF52540">
    <property type="entry name" value="P-loop containing nucleoside triphosphate hydrolases"/>
    <property type="match status" value="1"/>
</dbReference>
<keyword evidence="6 7" id="KW-0472">Membrane</keyword>
<dbReference type="GO" id="GO:0016887">
    <property type="term" value="F:ATP hydrolysis activity"/>
    <property type="evidence" value="ECO:0007669"/>
    <property type="project" value="InterPro"/>
</dbReference>
<dbReference type="Pfam" id="PF00664">
    <property type="entry name" value="ABC_membrane"/>
    <property type="match status" value="1"/>
</dbReference>
<name>A8SLN5_9FIRM</name>
<dbReference type="HOGENOM" id="CLU_000604_84_3_9"/>
<reference evidence="10 11" key="2">
    <citation type="submission" date="2007-09" db="EMBL/GenBank/DDBJ databases">
        <authorList>
            <person name="Fulton L."/>
            <person name="Clifton S."/>
            <person name="Fulton B."/>
            <person name="Xu J."/>
            <person name="Minx P."/>
            <person name="Pepin K.H."/>
            <person name="Johnson M."/>
            <person name="Thiruvilangam P."/>
            <person name="Bhonagiri V."/>
            <person name="Nash W.E."/>
            <person name="Mardis E.R."/>
            <person name="Wilson R.K."/>
        </authorList>
    </citation>
    <scope>NUCLEOTIDE SEQUENCE [LARGE SCALE GENOMIC DNA]</scope>
    <source>
        <strain evidence="10 11">ATCC 33270</strain>
    </source>
</reference>
<keyword evidence="5 7" id="KW-1133">Transmembrane helix</keyword>
<evidence type="ECO:0000256" key="2">
    <source>
        <dbReference type="ARBA" id="ARBA00022692"/>
    </source>
</evidence>
<feature type="transmembrane region" description="Helical" evidence="7">
    <location>
        <begin position="123"/>
        <end position="143"/>
    </location>
</feature>
<dbReference type="InterPro" id="IPR039421">
    <property type="entry name" value="Type_1_exporter"/>
</dbReference>
<feature type="domain" description="ABC transmembrane type-1" evidence="9">
    <location>
        <begin position="14"/>
        <end position="294"/>
    </location>
</feature>
<dbReference type="PROSITE" id="PS00211">
    <property type="entry name" value="ABC_TRANSPORTER_1"/>
    <property type="match status" value="1"/>
</dbReference>
<dbReference type="PROSITE" id="PS50893">
    <property type="entry name" value="ABC_TRANSPORTER_2"/>
    <property type="match status" value="1"/>
</dbReference>
<dbReference type="EMBL" id="ABEE02000017">
    <property type="protein sequence ID" value="EDP23248.1"/>
    <property type="molecule type" value="Genomic_DNA"/>
</dbReference>
<reference evidence="10 11" key="1">
    <citation type="submission" date="2007-09" db="EMBL/GenBank/DDBJ databases">
        <title>Draft genome sequence of Peptostreptococcus micros (ATCC 33270).</title>
        <authorList>
            <person name="Sudarsanam P."/>
            <person name="Ley R."/>
            <person name="Guruge J."/>
            <person name="Turnbaugh P.J."/>
            <person name="Mahowald M."/>
            <person name="Liep D."/>
            <person name="Gordon J."/>
        </authorList>
    </citation>
    <scope>NUCLEOTIDE SEQUENCE [LARGE SCALE GENOMIC DNA]</scope>
    <source>
        <strain evidence="10 11">ATCC 33270</strain>
    </source>
</reference>
<dbReference type="InterPro" id="IPR003593">
    <property type="entry name" value="AAA+_ATPase"/>
</dbReference>
<dbReference type="eggNOG" id="COG1132">
    <property type="taxonomic scope" value="Bacteria"/>
</dbReference>
<dbReference type="GO" id="GO:0005886">
    <property type="term" value="C:plasma membrane"/>
    <property type="evidence" value="ECO:0007669"/>
    <property type="project" value="UniProtKB-SubCell"/>
</dbReference>
<evidence type="ECO:0000256" key="4">
    <source>
        <dbReference type="ARBA" id="ARBA00022840"/>
    </source>
</evidence>
<comment type="subcellular location">
    <subcellularLocation>
        <location evidence="1">Cell membrane</location>
        <topology evidence="1">Multi-pass membrane protein</topology>
    </subcellularLocation>
</comment>
<dbReference type="Pfam" id="PF00005">
    <property type="entry name" value="ABC_tran"/>
    <property type="match status" value="1"/>
</dbReference>
<keyword evidence="2 7" id="KW-0812">Transmembrane</keyword>
<dbReference type="PANTHER" id="PTHR43394:SF1">
    <property type="entry name" value="ATP-BINDING CASSETTE SUB-FAMILY B MEMBER 10, MITOCHONDRIAL"/>
    <property type="match status" value="1"/>
</dbReference>
<proteinExistence type="predicted"/>
<feature type="domain" description="ABC transporter" evidence="8">
    <location>
        <begin position="324"/>
        <end position="535"/>
    </location>
</feature>
<dbReference type="Proteomes" id="UP000003162">
    <property type="component" value="Unassembled WGS sequence"/>
</dbReference>
<dbReference type="GO" id="GO:0015421">
    <property type="term" value="F:ABC-type oligopeptide transporter activity"/>
    <property type="evidence" value="ECO:0007669"/>
    <property type="project" value="TreeGrafter"/>
</dbReference>
<feature type="transmembrane region" description="Helical" evidence="7">
    <location>
        <begin position="149"/>
        <end position="168"/>
    </location>
</feature>
<dbReference type="InterPro" id="IPR027417">
    <property type="entry name" value="P-loop_NTPase"/>
</dbReference>
<organism evidence="10 11">
    <name type="scientific">Parvimonas micra ATCC 33270</name>
    <dbReference type="NCBI Taxonomy" id="411465"/>
    <lineage>
        <taxon>Bacteria</taxon>
        <taxon>Bacillati</taxon>
        <taxon>Bacillota</taxon>
        <taxon>Tissierellia</taxon>
        <taxon>Tissierellales</taxon>
        <taxon>Peptoniphilaceae</taxon>
        <taxon>Parvimonas</taxon>
    </lineage>
</organism>
<dbReference type="RefSeq" id="WP_004832977.1">
    <property type="nucleotide sequence ID" value="NZ_DS483518.1"/>
</dbReference>
<feature type="transmembrane region" description="Helical" evidence="7">
    <location>
        <begin position="50"/>
        <end position="68"/>
    </location>
</feature>
<sequence>MMYLFKGKYKKHFILYFVVCIFLALLIVGDSFLLQFIVANSFNGSKNFSTIVFFVAIFIILQAFGYFLQGYMSEKIIKLISSDLSENIFINIFDTKGLTNTDDDISQEIVALTTQLETFEVSYLNTILWGEYLFCQFLLAVIASLIIKPVFVIIILILSVPSLSVAILSKKAISECRKDVILNQEKFISSTVDFIQGSRNIIYFNSKDEIYKKFIRNKENMLKSQLKGAKVNAKTDMFNKFSSAILYYGIWLVGSYFIIIGNMNLAQIIAFTQLVSSISFPLHMVLGLTSDYYNGKEVKKYLEKYINFNFERRKNSNEIEFKEIAIKNLNFSINDVKILNNVNLSLQFNRKYVLLGESGSGKSTFVNLLFNNKSDFTGEILIDDIDIRKIDRSQLFDNIGYFPQKNYIFNNSIRENLTVFNNKIKDEDLILAIRNVGLSEWFLNKSLDDVISENSFNLSGGERQRFLLARLLLRRYKFLILDEIFTGLDKENILYIEELLSKLDIGFLVITHNSKNLLNFVDDILEIRKNNILKMN</sequence>
<dbReference type="SMART" id="SM00382">
    <property type="entry name" value="AAA"/>
    <property type="match status" value="1"/>
</dbReference>
<dbReference type="PANTHER" id="PTHR43394">
    <property type="entry name" value="ATP-DEPENDENT PERMEASE MDL1, MITOCHONDRIAL"/>
    <property type="match status" value="1"/>
</dbReference>
<dbReference type="InterPro" id="IPR003439">
    <property type="entry name" value="ABC_transporter-like_ATP-bd"/>
</dbReference>
<evidence type="ECO:0000256" key="7">
    <source>
        <dbReference type="SAM" id="Phobius"/>
    </source>
</evidence>
<dbReference type="PROSITE" id="PS50929">
    <property type="entry name" value="ABC_TM1F"/>
    <property type="match status" value="1"/>
</dbReference>
<evidence type="ECO:0000256" key="5">
    <source>
        <dbReference type="ARBA" id="ARBA00022989"/>
    </source>
</evidence>
<keyword evidence="4 10" id="KW-0067">ATP-binding</keyword>
<comment type="caution">
    <text evidence="10">The sequence shown here is derived from an EMBL/GenBank/DDBJ whole genome shotgun (WGS) entry which is preliminary data.</text>
</comment>
<dbReference type="GO" id="GO:0005524">
    <property type="term" value="F:ATP binding"/>
    <property type="evidence" value="ECO:0007669"/>
    <property type="project" value="UniProtKB-KW"/>
</dbReference>
<dbReference type="InterPro" id="IPR017871">
    <property type="entry name" value="ABC_transporter-like_CS"/>
</dbReference>
<evidence type="ECO:0000313" key="10">
    <source>
        <dbReference type="EMBL" id="EDP23248.1"/>
    </source>
</evidence>
<gene>
    <name evidence="10" type="ORF">PEPMIC_01051</name>
</gene>
<protein>
    <submittedName>
        <fullName evidence="10">ABC transporter, ATP-binding protein</fullName>
    </submittedName>
</protein>
<dbReference type="InterPro" id="IPR011527">
    <property type="entry name" value="ABC1_TM_dom"/>
</dbReference>
<dbReference type="InterPro" id="IPR036640">
    <property type="entry name" value="ABC1_TM_sf"/>
</dbReference>
<feature type="transmembrane region" description="Helical" evidence="7">
    <location>
        <begin position="244"/>
        <end position="262"/>
    </location>
</feature>
<accession>A8SLN5</accession>
<dbReference type="Gene3D" id="1.20.1560.10">
    <property type="entry name" value="ABC transporter type 1, transmembrane domain"/>
    <property type="match status" value="1"/>
</dbReference>
<keyword evidence="3" id="KW-0547">Nucleotide-binding</keyword>
<evidence type="ECO:0000313" key="11">
    <source>
        <dbReference type="Proteomes" id="UP000003162"/>
    </source>
</evidence>
<dbReference type="SUPFAM" id="SSF90123">
    <property type="entry name" value="ABC transporter transmembrane region"/>
    <property type="match status" value="1"/>
</dbReference>
<evidence type="ECO:0000256" key="3">
    <source>
        <dbReference type="ARBA" id="ARBA00022741"/>
    </source>
</evidence>
<evidence type="ECO:0000259" key="9">
    <source>
        <dbReference type="PROSITE" id="PS50929"/>
    </source>
</evidence>
<evidence type="ECO:0000259" key="8">
    <source>
        <dbReference type="PROSITE" id="PS50893"/>
    </source>
</evidence>